<dbReference type="InterPro" id="IPR050155">
    <property type="entry name" value="HAD-like_hydrolase_sf"/>
</dbReference>
<dbReference type="SUPFAM" id="SSF56784">
    <property type="entry name" value="HAD-like"/>
    <property type="match status" value="1"/>
</dbReference>
<comment type="similarity">
    <text evidence="4 10">Belongs to the HAD-like hydrolase superfamily. CbbY/CbbZ/Gph/YieH family.</text>
</comment>
<dbReference type="Pfam" id="PF00702">
    <property type="entry name" value="Hydrolase"/>
    <property type="match status" value="1"/>
</dbReference>
<name>A0A6L5Z0Y8_9RHOB</name>
<dbReference type="InterPro" id="IPR023198">
    <property type="entry name" value="PGP-like_dom2"/>
</dbReference>
<dbReference type="InterPro" id="IPR037512">
    <property type="entry name" value="PGPase_prok"/>
</dbReference>
<dbReference type="Gene3D" id="1.10.150.240">
    <property type="entry name" value="Putative phosphatase, domain 2"/>
    <property type="match status" value="1"/>
</dbReference>
<comment type="catalytic activity">
    <reaction evidence="1 10">
        <text>2-phosphoglycolate + H2O = glycolate + phosphate</text>
        <dbReference type="Rhea" id="RHEA:14369"/>
        <dbReference type="ChEBI" id="CHEBI:15377"/>
        <dbReference type="ChEBI" id="CHEBI:29805"/>
        <dbReference type="ChEBI" id="CHEBI:43474"/>
        <dbReference type="ChEBI" id="CHEBI:58033"/>
        <dbReference type="EC" id="3.1.3.18"/>
    </reaction>
</comment>
<evidence type="ECO:0000256" key="10">
    <source>
        <dbReference type="HAMAP-Rule" id="MF_00495"/>
    </source>
</evidence>
<organism evidence="11 12">
    <name type="scientific">Halovulum marinum</name>
    <dbReference type="NCBI Taxonomy" id="2662447"/>
    <lineage>
        <taxon>Bacteria</taxon>
        <taxon>Pseudomonadati</taxon>
        <taxon>Pseudomonadota</taxon>
        <taxon>Alphaproteobacteria</taxon>
        <taxon>Rhodobacterales</taxon>
        <taxon>Paracoccaceae</taxon>
        <taxon>Halovulum</taxon>
    </lineage>
</organism>
<dbReference type="UniPathway" id="UPA00865">
    <property type="reaction ID" value="UER00834"/>
</dbReference>
<evidence type="ECO:0000256" key="9">
    <source>
        <dbReference type="ARBA" id="ARBA00023277"/>
    </source>
</evidence>
<dbReference type="Proteomes" id="UP000474957">
    <property type="component" value="Unassembled WGS sequence"/>
</dbReference>
<dbReference type="NCBIfam" id="TIGR01449">
    <property type="entry name" value="PGP_bact"/>
    <property type="match status" value="1"/>
</dbReference>
<comment type="caution">
    <text evidence="11">The sequence shown here is derived from an EMBL/GenBank/DDBJ whole genome shotgun (WGS) entry which is preliminary data.</text>
</comment>
<evidence type="ECO:0000256" key="1">
    <source>
        <dbReference type="ARBA" id="ARBA00000830"/>
    </source>
</evidence>
<evidence type="ECO:0000256" key="2">
    <source>
        <dbReference type="ARBA" id="ARBA00001946"/>
    </source>
</evidence>
<evidence type="ECO:0000313" key="12">
    <source>
        <dbReference type="Proteomes" id="UP000474957"/>
    </source>
</evidence>
<gene>
    <name evidence="11" type="primary">gph</name>
    <name evidence="11" type="ORF">GE300_11100</name>
</gene>
<reference evidence="11 12" key="1">
    <citation type="submission" date="2019-10" db="EMBL/GenBank/DDBJ databases">
        <title>Cognatihalovulum marinum gen. nov. sp. nov., a new member of the family Rhodobacteraceae isolated from deep seawater of the Northwest Indian Ocean.</title>
        <authorList>
            <person name="Ruan C."/>
            <person name="Wang J."/>
            <person name="Zheng X."/>
            <person name="Song L."/>
            <person name="Zhu Y."/>
            <person name="Huang Y."/>
            <person name="Lu Z."/>
            <person name="Du W."/>
            <person name="Huang L."/>
            <person name="Dai X."/>
        </authorList>
    </citation>
    <scope>NUCLEOTIDE SEQUENCE [LARGE SCALE GENOMIC DNA]</scope>
    <source>
        <strain evidence="11 12">2CG4</strain>
    </source>
</reference>
<dbReference type="PANTHER" id="PTHR43434">
    <property type="entry name" value="PHOSPHOGLYCOLATE PHOSPHATASE"/>
    <property type="match status" value="1"/>
</dbReference>
<feature type="active site" description="Nucleophile" evidence="10">
    <location>
        <position position="7"/>
    </location>
</feature>
<keyword evidence="12" id="KW-1185">Reference proteome</keyword>
<dbReference type="NCBIfam" id="TIGR01549">
    <property type="entry name" value="HAD-SF-IA-v1"/>
    <property type="match status" value="1"/>
</dbReference>
<dbReference type="EMBL" id="WIND01000007">
    <property type="protein sequence ID" value="MSU90158.1"/>
    <property type="molecule type" value="Genomic_DNA"/>
</dbReference>
<evidence type="ECO:0000256" key="4">
    <source>
        <dbReference type="ARBA" id="ARBA00006171"/>
    </source>
</evidence>
<evidence type="ECO:0000256" key="8">
    <source>
        <dbReference type="ARBA" id="ARBA00022842"/>
    </source>
</evidence>
<dbReference type="EC" id="3.1.3.18" evidence="5 10"/>
<evidence type="ECO:0000313" key="11">
    <source>
        <dbReference type="EMBL" id="MSU90158.1"/>
    </source>
</evidence>
<comment type="pathway">
    <text evidence="3 10">Organic acid metabolism; glycolate biosynthesis; glycolate from 2-phosphoglycolate: step 1/1.</text>
</comment>
<dbReference type="SFLD" id="SFLDS00003">
    <property type="entry name" value="Haloacid_Dehalogenase"/>
    <property type="match status" value="1"/>
</dbReference>
<dbReference type="AlphaFoldDB" id="A0A6L5Z0Y8"/>
<dbReference type="GO" id="GO:0046295">
    <property type="term" value="P:glycolate biosynthetic process"/>
    <property type="evidence" value="ECO:0007669"/>
    <property type="project" value="UniProtKB-UniRule"/>
</dbReference>
<sequence>MNAIIFDLDGTLIDSAPDLRAAANAMLAEFGAPPLTLDEVRGFIGNGVPKLVERCLAARGIDPAVHLDAVARFSAHYDVAPAALTVLYPGARTALQVLARSHPLGLCTNKPEAPARKLLTHFGLETLFGAVIGGDSLPVRKPDPAPLIAARDALGAAAAVYVGDSEVDAETAQAAAMPFALFTGGYRKTPVSGIAHWRAFAAHDALPGLILRDAA</sequence>
<dbReference type="GO" id="GO:0008967">
    <property type="term" value="F:phosphoglycolate phosphatase activity"/>
    <property type="evidence" value="ECO:0007669"/>
    <property type="project" value="UniProtKB-UniRule"/>
</dbReference>
<dbReference type="GO" id="GO:0046872">
    <property type="term" value="F:metal ion binding"/>
    <property type="evidence" value="ECO:0007669"/>
    <property type="project" value="UniProtKB-KW"/>
</dbReference>
<feature type="binding site" evidence="10">
    <location>
        <position position="164"/>
    </location>
    <ligand>
        <name>Mg(2+)</name>
        <dbReference type="ChEBI" id="CHEBI:18420"/>
    </ligand>
</feature>
<keyword evidence="6 10" id="KW-0479">Metal-binding</keyword>
<protein>
    <recommendedName>
        <fullName evidence="5 10">Phosphoglycolate phosphatase</fullName>
        <shortName evidence="10">PGP</shortName>
        <shortName evidence="10">PGPase</shortName>
        <ecNumber evidence="5 10">3.1.3.18</ecNumber>
    </recommendedName>
</protein>
<comment type="function">
    <text evidence="10">Specifically catalyzes the dephosphorylation of 2-phosphoglycolate. Is involved in the dissimilation of the intracellular 2-phosphoglycolate formed during the DNA repair of 3'-phosphoglycolate ends, a major class of DNA lesions induced by oxidative stress.</text>
</comment>
<dbReference type="InterPro" id="IPR006439">
    <property type="entry name" value="HAD-SF_hydro_IA"/>
</dbReference>
<dbReference type="HAMAP" id="MF_00495">
    <property type="entry name" value="GPH_hydrolase_bact"/>
    <property type="match status" value="1"/>
</dbReference>
<evidence type="ECO:0000256" key="6">
    <source>
        <dbReference type="ARBA" id="ARBA00022723"/>
    </source>
</evidence>
<keyword evidence="7 10" id="KW-0378">Hydrolase</keyword>
<dbReference type="GO" id="GO:0006281">
    <property type="term" value="P:DNA repair"/>
    <property type="evidence" value="ECO:0007669"/>
    <property type="project" value="TreeGrafter"/>
</dbReference>
<comment type="cofactor">
    <cofactor evidence="2 10">
        <name>Mg(2+)</name>
        <dbReference type="ChEBI" id="CHEBI:18420"/>
    </cofactor>
</comment>
<dbReference type="Gene3D" id="3.40.50.1000">
    <property type="entry name" value="HAD superfamily/HAD-like"/>
    <property type="match status" value="1"/>
</dbReference>
<accession>A0A6L5Z0Y8</accession>
<feature type="binding site" evidence="10">
    <location>
        <position position="9"/>
    </location>
    <ligand>
        <name>Mg(2+)</name>
        <dbReference type="ChEBI" id="CHEBI:18420"/>
    </ligand>
</feature>
<dbReference type="PANTHER" id="PTHR43434:SF1">
    <property type="entry name" value="PHOSPHOGLYCOLATE PHOSPHATASE"/>
    <property type="match status" value="1"/>
</dbReference>
<evidence type="ECO:0000256" key="3">
    <source>
        <dbReference type="ARBA" id="ARBA00004818"/>
    </source>
</evidence>
<dbReference type="GO" id="GO:0005975">
    <property type="term" value="P:carbohydrate metabolic process"/>
    <property type="evidence" value="ECO:0007669"/>
    <property type="project" value="InterPro"/>
</dbReference>
<keyword evidence="9 10" id="KW-0119">Carbohydrate metabolism</keyword>
<dbReference type="InterPro" id="IPR036412">
    <property type="entry name" value="HAD-like_sf"/>
</dbReference>
<dbReference type="InterPro" id="IPR023214">
    <property type="entry name" value="HAD_sf"/>
</dbReference>
<evidence type="ECO:0000256" key="7">
    <source>
        <dbReference type="ARBA" id="ARBA00022801"/>
    </source>
</evidence>
<dbReference type="SFLD" id="SFLDG01129">
    <property type="entry name" value="C1.5:_HAD__Beta-PGM__Phosphata"/>
    <property type="match status" value="1"/>
</dbReference>
<dbReference type="GO" id="GO:0005829">
    <property type="term" value="C:cytosol"/>
    <property type="evidence" value="ECO:0007669"/>
    <property type="project" value="TreeGrafter"/>
</dbReference>
<feature type="binding site" evidence="10">
    <location>
        <position position="7"/>
    </location>
    <ligand>
        <name>Mg(2+)</name>
        <dbReference type="ChEBI" id="CHEBI:18420"/>
    </ligand>
</feature>
<evidence type="ECO:0000256" key="5">
    <source>
        <dbReference type="ARBA" id="ARBA00013078"/>
    </source>
</evidence>
<keyword evidence="8 10" id="KW-0460">Magnesium</keyword>
<dbReference type="RefSeq" id="WP_154446641.1">
    <property type="nucleotide sequence ID" value="NZ_WIND01000007.1"/>
</dbReference>
<proteinExistence type="inferred from homology"/>